<dbReference type="EMBL" id="JAULSW010000002">
    <property type="protein sequence ID" value="KAK3390234.1"/>
    <property type="molecule type" value="Genomic_DNA"/>
</dbReference>
<evidence type="ECO:0000313" key="2">
    <source>
        <dbReference type="EMBL" id="KAK3390234.1"/>
    </source>
</evidence>
<accession>A0AAE0U4J4</accession>
<dbReference type="Proteomes" id="UP001285441">
    <property type="component" value="Unassembled WGS sequence"/>
</dbReference>
<reference evidence="2" key="2">
    <citation type="submission" date="2023-06" db="EMBL/GenBank/DDBJ databases">
        <authorList>
            <consortium name="Lawrence Berkeley National Laboratory"/>
            <person name="Haridas S."/>
            <person name="Hensen N."/>
            <person name="Bonometti L."/>
            <person name="Westerberg I."/>
            <person name="Brannstrom I.O."/>
            <person name="Guillou S."/>
            <person name="Cros-Aarteil S."/>
            <person name="Calhoun S."/>
            <person name="Kuo A."/>
            <person name="Mondo S."/>
            <person name="Pangilinan J."/>
            <person name="Riley R."/>
            <person name="LaButti K."/>
            <person name="Andreopoulos B."/>
            <person name="Lipzen A."/>
            <person name="Chen C."/>
            <person name="Yanf M."/>
            <person name="Daum C."/>
            <person name="Ng V."/>
            <person name="Clum A."/>
            <person name="Steindorff A."/>
            <person name="Ohm R."/>
            <person name="Martin F."/>
            <person name="Silar P."/>
            <person name="Natvig D."/>
            <person name="Lalanne C."/>
            <person name="Gautier V."/>
            <person name="Ament-velasquez S.L."/>
            <person name="Kruys A."/>
            <person name="Hutchinson M.I."/>
            <person name="Powell A.J."/>
            <person name="Barry K."/>
            <person name="Miller A.N."/>
            <person name="Grigoriev I.V."/>
            <person name="Debuchy R."/>
            <person name="Gladieux P."/>
            <person name="Thoren M.H."/>
            <person name="Johannesson H."/>
        </authorList>
    </citation>
    <scope>NUCLEOTIDE SEQUENCE</scope>
    <source>
        <strain evidence="2">CBS 232.78</strain>
    </source>
</reference>
<keyword evidence="3" id="KW-1185">Reference proteome</keyword>
<reference evidence="2" key="1">
    <citation type="journal article" date="2023" name="Mol. Phylogenet. Evol.">
        <title>Genome-scale phylogeny and comparative genomics of the fungal order Sordariales.</title>
        <authorList>
            <person name="Hensen N."/>
            <person name="Bonometti L."/>
            <person name="Westerberg I."/>
            <person name="Brannstrom I.O."/>
            <person name="Guillou S."/>
            <person name="Cros-Aarteil S."/>
            <person name="Calhoun S."/>
            <person name="Haridas S."/>
            <person name="Kuo A."/>
            <person name="Mondo S."/>
            <person name="Pangilinan J."/>
            <person name="Riley R."/>
            <person name="LaButti K."/>
            <person name="Andreopoulos B."/>
            <person name="Lipzen A."/>
            <person name="Chen C."/>
            <person name="Yan M."/>
            <person name="Daum C."/>
            <person name="Ng V."/>
            <person name="Clum A."/>
            <person name="Steindorff A."/>
            <person name="Ohm R.A."/>
            <person name="Martin F."/>
            <person name="Silar P."/>
            <person name="Natvig D.O."/>
            <person name="Lalanne C."/>
            <person name="Gautier V."/>
            <person name="Ament-Velasquez S.L."/>
            <person name="Kruys A."/>
            <person name="Hutchinson M.I."/>
            <person name="Powell A.J."/>
            <person name="Barry K."/>
            <person name="Miller A.N."/>
            <person name="Grigoriev I.V."/>
            <person name="Debuchy R."/>
            <person name="Gladieux P."/>
            <person name="Hiltunen Thoren M."/>
            <person name="Johannesson H."/>
        </authorList>
    </citation>
    <scope>NUCLEOTIDE SEQUENCE</scope>
    <source>
        <strain evidence="2">CBS 232.78</strain>
    </source>
</reference>
<name>A0AAE0U4J4_9PEZI</name>
<evidence type="ECO:0008006" key="4">
    <source>
        <dbReference type="Google" id="ProtNLM"/>
    </source>
</evidence>
<proteinExistence type="predicted"/>
<sequence length="589" mass="65119">MSPFAGAGRIKSVRIVALILLVVVILTIRTFSHSAEKPSIYTYTEGKTKGPWRDEFWFDKSNIEKHKQAGTANPTAASARREREDELQYLLSLVKTHGLTNEIPWFARRLRAKYTPSAEKTQSSLVEAKTTLVAPRDFVRVRVHDATSFSASSERDVLALPMNGKKSSTPAEVDASALMFGVATSYSRLDYTGHPIMHDWARWLTNGKGKSNGAGLVVALQEATETEVATIAAALKKLGIDATVVATPAGAKESPYAQVVTQLLRSRFRKLQQQKGDETSADEKKGAEKKYFALVDDDVFFPSMSRLLEKLAKFSPAKEHYISMPSERADWVVESGKTITYGGGAVFHTPPMLDKVGQLLCLQETRQEGRRSWDNLLFDCVMKHTNATVQVVPSLWNPATASPDEETDGAGYGGGSQPLTLHHYRNWHRFEAGKGHLIASSCGDECFLQRFLFTDNWVLVNGYTLTHYQEGVEVISMQDSGRQREQNPDTKGKRPKTVLGGRLAIDKDASHDPHSVKAIAGQGGKKTWRLLDAMVRDNGEVWQAYANRKGGGNSVAEIDDRLPSDITHNDEESSDVDSVIVLIWKPDGI</sequence>
<feature type="compositionally biased region" description="Basic and acidic residues" evidence="1">
    <location>
        <begin position="481"/>
        <end position="492"/>
    </location>
</feature>
<organism evidence="2 3">
    <name type="scientific">Podospora didyma</name>
    <dbReference type="NCBI Taxonomy" id="330526"/>
    <lineage>
        <taxon>Eukaryota</taxon>
        <taxon>Fungi</taxon>
        <taxon>Dikarya</taxon>
        <taxon>Ascomycota</taxon>
        <taxon>Pezizomycotina</taxon>
        <taxon>Sordariomycetes</taxon>
        <taxon>Sordariomycetidae</taxon>
        <taxon>Sordariales</taxon>
        <taxon>Podosporaceae</taxon>
        <taxon>Podospora</taxon>
    </lineage>
</organism>
<dbReference type="AlphaFoldDB" id="A0AAE0U4J4"/>
<evidence type="ECO:0000313" key="3">
    <source>
        <dbReference type="Proteomes" id="UP001285441"/>
    </source>
</evidence>
<comment type="caution">
    <text evidence="2">The sequence shown here is derived from an EMBL/GenBank/DDBJ whole genome shotgun (WGS) entry which is preliminary data.</text>
</comment>
<dbReference type="Gene3D" id="3.90.550.50">
    <property type="match status" value="1"/>
</dbReference>
<protein>
    <recommendedName>
        <fullName evidence="4">Glycosyltransferase family 31 protein</fullName>
    </recommendedName>
</protein>
<feature type="region of interest" description="Disordered" evidence="1">
    <location>
        <begin position="477"/>
        <end position="496"/>
    </location>
</feature>
<evidence type="ECO:0000256" key="1">
    <source>
        <dbReference type="SAM" id="MobiDB-lite"/>
    </source>
</evidence>
<gene>
    <name evidence="2" type="ORF">B0H63DRAFT_519466</name>
</gene>